<accession>A0A3B0YC47</accession>
<dbReference type="AlphaFoldDB" id="A0A3B0YC47"/>
<evidence type="ECO:0000313" key="1">
    <source>
        <dbReference type="EMBL" id="VAW71759.1"/>
    </source>
</evidence>
<dbReference type="EMBL" id="UOFK01000010">
    <property type="protein sequence ID" value="VAW71759.1"/>
    <property type="molecule type" value="Genomic_DNA"/>
</dbReference>
<organism evidence="1">
    <name type="scientific">hydrothermal vent metagenome</name>
    <dbReference type="NCBI Taxonomy" id="652676"/>
    <lineage>
        <taxon>unclassified sequences</taxon>
        <taxon>metagenomes</taxon>
        <taxon>ecological metagenomes</taxon>
    </lineage>
</organism>
<reference evidence="1" key="1">
    <citation type="submission" date="2018-06" db="EMBL/GenBank/DDBJ databases">
        <authorList>
            <person name="Zhirakovskaya E."/>
        </authorList>
    </citation>
    <scope>NUCLEOTIDE SEQUENCE</scope>
</reference>
<gene>
    <name evidence="1" type="ORF">MNBD_GAMMA13-1791</name>
</gene>
<protein>
    <submittedName>
        <fullName evidence="1">Uncharacterized protein</fullName>
    </submittedName>
</protein>
<sequence length="62" mass="7175">MSNVVPFKKPKAAKKHKGNTLCKQGFHKWAIVDTPFDSRQGRLVTRYRCRRCGEEKTEARSP</sequence>
<name>A0A3B0YC47_9ZZZZ</name>
<proteinExistence type="predicted"/>